<protein>
    <submittedName>
        <fullName evidence="1">Uncharacterized protein</fullName>
    </submittedName>
</protein>
<organism evidence="1 2">
    <name type="scientific">Devosia lucknowensis</name>
    <dbReference type="NCBI Taxonomy" id="1096929"/>
    <lineage>
        <taxon>Bacteria</taxon>
        <taxon>Pseudomonadati</taxon>
        <taxon>Pseudomonadota</taxon>
        <taxon>Alphaproteobacteria</taxon>
        <taxon>Hyphomicrobiales</taxon>
        <taxon>Devosiaceae</taxon>
        <taxon>Devosia</taxon>
    </lineage>
</organism>
<dbReference type="AlphaFoldDB" id="A0A1Y6FE59"/>
<name>A0A1Y6FE59_9HYPH</name>
<evidence type="ECO:0000313" key="2">
    <source>
        <dbReference type="Proteomes" id="UP000194474"/>
    </source>
</evidence>
<reference evidence="2" key="1">
    <citation type="submission" date="2017-04" db="EMBL/GenBank/DDBJ databases">
        <authorList>
            <person name="Varghese N."/>
            <person name="Submissions S."/>
        </authorList>
    </citation>
    <scope>NUCLEOTIDE SEQUENCE [LARGE SCALE GENOMIC DNA]</scope>
</reference>
<dbReference type="RefSeq" id="WP_086470488.1">
    <property type="nucleotide sequence ID" value="NZ_FXWK01000001.1"/>
</dbReference>
<gene>
    <name evidence="1" type="ORF">SAMN06295905_2250</name>
</gene>
<keyword evidence="2" id="KW-1185">Reference proteome</keyword>
<sequence length="377" mass="40957">MGFFFAFCVLIIFVVLSKRLGARLLRAIDGHAARRGRLPPLWAFRQWLARPLWGFQRGPIILSGATACFCLHSLLTIIGPLSSSPFVPHTKVSAATTGLMRLYGAPREWLAPVRAVSLEERTQNMSNYPFPRLHLDYSGAGEDEELGGIIICDRIPGAGATACRLNLATPLWVPAGQSADSYRLPARLGLVLSSDGDATIASWHAGYDTDEPSTAAATLGGRDTTVRLRPPSPLPGDWLPDAAAGLFAPVLSLDWPVASARPTERYVFGSGAERTLIALFLRLSQQAGDEILVGHGVSQLRANVLADYVTILGHLDENPEIKELLAGFEPRSNDADAIARALARQPQLSTLYRRRDVHAARVYDALLRDLRETGLVP</sequence>
<dbReference type="EMBL" id="FXWK01000001">
    <property type="protein sequence ID" value="SMQ73067.1"/>
    <property type="molecule type" value="Genomic_DNA"/>
</dbReference>
<proteinExistence type="predicted"/>
<accession>A0A1Y6FE59</accession>
<evidence type="ECO:0000313" key="1">
    <source>
        <dbReference type="EMBL" id="SMQ73067.1"/>
    </source>
</evidence>
<dbReference type="Proteomes" id="UP000194474">
    <property type="component" value="Unassembled WGS sequence"/>
</dbReference>